<dbReference type="InterPro" id="IPR015816">
    <property type="entry name" value="Vitellinogen_b-sht_N"/>
</dbReference>
<sequence>MNTTSISDSSDSGNKLASLASRFRLTVEPKSDEVLIVKINEAVFGKRNQELSNAPQFNAEEFKNAPINKPFKIHLRNGVVESLTVDNSMSKYEINLLKVIVSQFQADTKAKNAIQSRQNQLPASDRNHAFYKTMESTASGQCETYYDISPIPEYLVKSHPEWIPLPNLKGSGEFIQIVKTRNYTSCRGRNSNYLLNLAFTSNNMNHYEAQNMGVRIEETRRMVVSGSPQQYTIQSSFAVGKVMKSQYGTPLVSEYVNITLESVDSTAGRRPQSESDMKSENVKSIDNLNYNFQVKMEVEPQQPAQPPRNLLTSNGPEIRYTPTCWTWFMWCKSACASDFGDEWVCAGSDIYHNCGVMGLGVHYGSMKGVLFLLTAALVGFVTGDGAWEANKIYSYRIQMNTTRNLDSPDSGHKLAFLASRFRLTVEPQSDEVLIAKITEAVFGKRNQELSNGPQFNAEEFKNAPINKPFKIHLRNGVVESLTVDNSMSKYEINLLKVIVSQFQADTKAKNAIQSRQNQLPASDRNHAFYKTMESTAAGQCETYYDISPIPEYLVKSHPEWIPLPNLKGSGEFIQIVKTRNYTSCRGRNSNYLLNLAFTSNDMNHYEAQNMGVRIEETRRMVVSGSPQQYTIQSSFAVGKVMKSQYGTPLVSEYVNITLESVDSTAGRRPQSESNNKFENVKYIDNLNYNFHVKMEVEPQPPRNLITASDNDDAQFTPTCWTWFMPCKNACESEFGSDWICAGAKRFQKCGILSLGVHYACRLKVTSK</sequence>
<evidence type="ECO:0000313" key="6">
    <source>
        <dbReference type="Proteomes" id="UP001151699"/>
    </source>
</evidence>
<dbReference type="Pfam" id="PF01347">
    <property type="entry name" value="Vitellogenin_N"/>
    <property type="match status" value="2"/>
</dbReference>
<evidence type="ECO:0000259" key="4">
    <source>
        <dbReference type="PROSITE" id="PS51211"/>
    </source>
</evidence>
<dbReference type="InterPro" id="IPR015819">
    <property type="entry name" value="Lipid_transp_b-sht_shell"/>
</dbReference>
<evidence type="ECO:0000256" key="2">
    <source>
        <dbReference type="ARBA" id="ARBA00022761"/>
    </source>
</evidence>
<dbReference type="SMART" id="SM00638">
    <property type="entry name" value="LPD_N"/>
    <property type="match status" value="1"/>
</dbReference>
<feature type="domain" description="Vitellogenin" evidence="4">
    <location>
        <begin position="1"/>
        <end position="700"/>
    </location>
</feature>
<dbReference type="PANTHER" id="PTHR23345">
    <property type="entry name" value="VITELLOGENIN-RELATED"/>
    <property type="match status" value="1"/>
</dbReference>
<evidence type="ECO:0000256" key="1">
    <source>
        <dbReference type="ARBA" id="ARBA00022729"/>
    </source>
</evidence>
<gene>
    <name evidence="5" type="primary">Vg_1</name>
    <name evidence="5" type="ORF">Bhyg_01349</name>
</gene>
<comment type="caution">
    <text evidence="5">The sequence shown here is derived from an EMBL/GenBank/DDBJ whole genome shotgun (WGS) entry which is preliminary data.</text>
</comment>
<evidence type="ECO:0000256" key="3">
    <source>
        <dbReference type="PROSITE-ProRule" id="PRU00557"/>
    </source>
</evidence>
<accession>A0A9Q0N9H5</accession>
<dbReference type="AlphaFoldDB" id="A0A9Q0N9H5"/>
<dbReference type="OrthoDB" id="160294at2759"/>
<protein>
    <submittedName>
        <fullName evidence="5">Vitellogenin</fullName>
    </submittedName>
</protein>
<dbReference type="InterPro" id="IPR050733">
    <property type="entry name" value="Vitellogenin/Apolipophorin"/>
</dbReference>
<keyword evidence="6" id="KW-1185">Reference proteome</keyword>
<dbReference type="PROSITE" id="PS51211">
    <property type="entry name" value="VITELLOGENIN"/>
    <property type="match status" value="1"/>
</dbReference>
<dbReference type="GO" id="GO:0005319">
    <property type="term" value="F:lipid transporter activity"/>
    <property type="evidence" value="ECO:0007669"/>
    <property type="project" value="InterPro"/>
</dbReference>
<keyword evidence="2" id="KW-0758">Storage protein</keyword>
<dbReference type="SUPFAM" id="SSF56968">
    <property type="entry name" value="Lipovitellin-phosvitin complex, beta-sheet shell regions"/>
    <property type="match status" value="2"/>
</dbReference>
<dbReference type="InterPro" id="IPR001747">
    <property type="entry name" value="Vitellogenin_N"/>
</dbReference>
<dbReference type="Proteomes" id="UP001151699">
    <property type="component" value="Chromosome A"/>
</dbReference>
<evidence type="ECO:0000313" key="5">
    <source>
        <dbReference type="EMBL" id="KAJ6646139.1"/>
    </source>
</evidence>
<proteinExistence type="predicted"/>
<organism evidence="5 6">
    <name type="scientific">Pseudolycoriella hygida</name>
    <dbReference type="NCBI Taxonomy" id="35572"/>
    <lineage>
        <taxon>Eukaryota</taxon>
        <taxon>Metazoa</taxon>
        <taxon>Ecdysozoa</taxon>
        <taxon>Arthropoda</taxon>
        <taxon>Hexapoda</taxon>
        <taxon>Insecta</taxon>
        <taxon>Pterygota</taxon>
        <taxon>Neoptera</taxon>
        <taxon>Endopterygota</taxon>
        <taxon>Diptera</taxon>
        <taxon>Nematocera</taxon>
        <taxon>Sciaroidea</taxon>
        <taxon>Sciaridae</taxon>
        <taxon>Pseudolycoriella</taxon>
    </lineage>
</organism>
<dbReference type="PANTHER" id="PTHR23345:SF15">
    <property type="entry name" value="VITELLOGENIN 1-RELATED"/>
    <property type="match status" value="1"/>
</dbReference>
<name>A0A9Q0N9H5_9DIPT</name>
<dbReference type="Gene3D" id="2.30.230.10">
    <property type="entry name" value="Lipovitellin, beta-sheet shell regions, chain A"/>
    <property type="match status" value="2"/>
</dbReference>
<comment type="caution">
    <text evidence="3">Lacks conserved residue(s) required for the propagation of feature annotation.</text>
</comment>
<reference evidence="5" key="1">
    <citation type="submission" date="2022-07" db="EMBL/GenBank/DDBJ databases">
        <authorList>
            <person name="Trinca V."/>
            <person name="Uliana J.V.C."/>
            <person name="Torres T.T."/>
            <person name="Ward R.J."/>
            <person name="Monesi N."/>
        </authorList>
    </citation>
    <scope>NUCLEOTIDE SEQUENCE</scope>
    <source>
        <strain evidence="5">HSMRA1968</strain>
        <tissue evidence="5">Whole embryos</tissue>
    </source>
</reference>
<dbReference type="EMBL" id="WJQU01000001">
    <property type="protein sequence ID" value="KAJ6646139.1"/>
    <property type="molecule type" value="Genomic_DNA"/>
</dbReference>
<keyword evidence="1" id="KW-0732">Signal</keyword>